<evidence type="ECO:0000313" key="1">
    <source>
        <dbReference type="EMBL" id="AKA23099.1"/>
    </source>
</evidence>
<evidence type="ECO:0008006" key="3">
    <source>
        <dbReference type="Google" id="ProtNLM"/>
    </source>
</evidence>
<gene>
    <name evidence="1" type="ORF">PCL1606_16440</name>
</gene>
<dbReference type="Gene3D" id="3.40.50.300">
    <property type="entry name" value="P-loop containing nucleotide triphosphate hydrolases"/>
    <property type="match status" value="1"/>
</dbReference>
<dbReference type="EMBL" id="CP011110">
    <property type="protein sequence ID" value="AKA23099.1"/>
    <property type="molecule type" value="Genomic_DNA"/>
</dbReference>
<reference evidence="1 2" key="1">
    <citation type="journal article" date="2015" name="Mol. Plant Microbe Interact.">
        <title>Comparative Genomic Analysis of Pseudomonas chlororaphis PCL1606 Reveals New Insight into Antifungal Compounds Involved in Biocontrol.</title>
        <authorList>
            <person name="Calderon C.E."/>
            <person name="Ramos C."/>
            <person name="de Vicente A."/>
            <person name="Cazorla F.M."/>
        </authorList>
    </citation>
    <scope>NUCLEOTIDE SEQUENCE [LARGE SCALE GENOMIC DNA]</scope>
    <source>
        <strain evidence="1 2">PCL1606</strain>
    </source>
</reference>
<dbReference type="PANTHER" id="PTHR37816:SF2">
    <property type="entry name" value="DNA TOPOLOGY MODULATION PROTEIN FLAR-RELATED PROTEIN"/>
    <property type="match status" value="1"/>
</dbReference>
<dbReference type="PANTHER" id="PTHR37816">
    <property type="entry name" value="YALI0E33011P"/>
    <property type="match status" value="1"/>
</dbReference>
<dbReference type="PATRIC" id="fig|587753.10.peg.1634"/>
<accession>A0A0D5XWM3</accession>
<dbReference type="KEGG" id="pcz:PCL1606_16440"/>
<dbReference type="InterPro" id="IPR027417">
    <property type="entry name" value="P-loop_NTPase"/>
</dbReference>
<evidence type="ECO:0000313" key="2">
    <source>
        <dbReference type="Proteomes" id="UP000032748"/>
    </source>
</evidence>
<dbReference type="SUPFAM" id="SSF52540">
    <property type="entry name" value="P-loop containing nucleoside triphosphate hydrolases"/>
    <property type="match status" value="1"/>
</dbReference>
<dbReference type="Proteomes" id="UP000032748">
    <property type="component" value="Chromosome"/>
</dbReference>
<dbReference type="AlphaFoldDB" id="A0A0D5XWM3"/>
<organism evidence="1 2">
    <name type="scientific">Pseudomonas chlororaphis</name>
    <dbReference type="NCBI Taxonomy" id="587753"/>
    <lineage>
        <taxon>Bacteria</taxon>
        <taxon>Pseudomonadati</taxon>
        <taxon>Pseudomonadota</taxon>
        <taxon>Gammaproteobacteria</taxon>
        <taxon>Pseudomonadales</taxon>
        <taxon>Pseudomonadaceae</taxon>
        <taxon>Pseudomonas</taxon>
    </lineage>
</organism>
<dbReference type="Pfam" id="PF13238">
    <property type="entry name" value="AAA_18"/>
    <property type="match status" value="1"/>
</dbReference>
<dbReference type="NCBIfam" id="NF004861">
    <property type="entry name" value="PRK06217.1"/>
    <property type="match status" value="1"/>
</dbReference>
<protein>
    <recommendedName>
        <fullName evidence="3">Adenylate kinase</fullName>
    </recommendedName>
</protein>
<sequence>MAYRLHLFGASGSGTTTLGQALARRLGIAHFDSDNFFWHPSDRPFSLRRPRDDRIRLLQQEVTGLDSWVLSGSLCGWGDPMIPAFTHVVFLRLDPEIRLQRLRAREFQRYGEQIHEGGERHLATQTFLAWAAGYDTGGQGTRSLRRHESWITGLSCPVIRLDTTHCSVQALEEEVLSALDHSISR</sequence>
<dbReference type="OrthoDB" id="5508973at2"/>
<dbReference type="RefSeq" id="WP_045881776.1">
    <property type="nucleotide sequence ID" value="NZ_CP011110.1"/>
</dbReference>
<name>A0A0D5XWM3_9PSED</name>
<dbReference type="InterPro" id="IPR052922">
    <property type="entry name" value="Cytidylate_Kinase-2"/>
</dbReference>
<proteinExistence type="predicted"/>